<feature type="binding site" evidence="3">
    <location>
        <position position="92"/>
    </location>
    <ligand>
        <name>a divalent metal cation</name>
        <dbReference type="ChEBI" id="CHEBI:60240"/>
        <label>1</label>
    </ligand>
</feature>
<dbReference type="NCBIfam" id="TIGR00010">
    <property type="entry name" value="YchF/TatD family DNA exonuclease"/>
    <property type="match status" value="1"/>
</dbReference>
<dbReference type="GO" id="GO:0005829">
    <property type="term" value="C:cytosol"/>
    <property type="evidence" value="ECO:0007669"/>
    <property type="project" value="TreeGrafter"/>
</dbReference>
<feature type="binding site" evidence="3">
    <location>
        <position position="203"/>
    </location>
    <ligand>
        <name>a divalent metal cation</name>
        <dbReference type="ChEBI" id="CHEBI:60240"/>
        <label>1</label>
    </ligand>
</feature>
<dbReference type="EMBL" id="CP014672">
    <property type="protein sequence ID" value="ANW99531.1"/>
    <property type="molecule type" value="Genomic_DNA"/>
</dbReference>
<feature type="binding site" evidence="3">
    <location>
        <position position="6"/>
    </location>
    <ligand>
        <name>a divalent metal cation</name>
        <dbReference type="ChEBI" id="CHEBI:60240"/>
        <label>1</label>
    </ligand>
</feature>
<dbReference type="RefSeq" id="WP_034839904.1">
    <property type="nucleotide sequence ID" value="NZ_CP014672.1"/>
</dbReference>
<dbReference type="AlphaFoldDB" id="A0A1B1YFJ3"/>
<dbReference type="InterPro" id="IPR001130">
    <property type="entry name" value="TatD-like"/>
</dbReference>
<dbReference type="InterPro" id="IPR032466">
    <property type="entry name" value="Metal_Hydrolase"/>
</dbReference>
<name>A0A1B1YFJ3_THEST</name>
<dbReference type="PIRSF" id="PIRSF005902">
    <property type="entry name" value="DNase_TatD"/>
    <property type="match status" value="1"/>
</dbReference>
<dbReference type="CDD" id="cd01310">
    <property type="entry name" value="TatD_DNAse"/>
    <property type="match status" value="1"/>
</dbReference>
<dbReference type="Pfam" id="PF01026">
    <property type="entry name" value="TatD_DNase"/>
    <property type="match status" value="1"/>
</dbReference>
<proteinExistence type="predicted"/>
<dbReference type="GO" id="GO:0004536">
    <property type="term" value="F:DNA nuclease activity"/>
    <property type="evidence" value="ECO:0007669"/>
    <property type="project" value="InterPro"/>
</dbReference>
<dbReference type="InterPro" id="IPR015991">
    <property type="entry name" value="TatD/YcfH-like"/>
</dbReference>
<gene>
    <name evidence="4" type="ORF">CSTERTH_11065</name>
</gene>
<dbReference type="Gene3D" id="3.20.20.140">
    <property type="entry name" value="Metal-dependent hydrolases"/>
    <property type="match status" value="1"/>
</dbReference>
<accession>A0A1B1YFJ3</accession>
<dbReference type="Proteomes" id="UP000092971">
    <property type="component" value="Chromosome"/>
</dbReference>
<keyword evidence="1 3" id="KW-0479">Metal-binding</keyword>
<feature type="binding site" evidence="3">
    <location>
        <position position="128"/>
    </location>
    <ligand>
        <name>a divalent metal cation</name>
        <dbReference type="ChEBI" id="CHEBI:60240"/>
        <label>2</label>
    </ligand>
</feature>
<keyword evidence="2 4" id="KW-0378">Hydrolase</keyword>
<reference evidence="4 5" key="1">
    <citation type="submission" date="2016-02" db="EMBL/GenBank/DDBJ databases">
        <title>Comparison of Clostridium stercorarium subspecies using comparative genomics and transcriptomics.</title>
        <authorList>
            <person name="Schellenberg J."/>
            <person name="Thallinger G."/>
            <person name="Levin D.B."/>
            <person name="Zhang X."/>
            <person name="Alvare G."/>
            <person name="Fristensky B."/>
            <person name="Sparling R."/>
        </authorList>
    </citation>
    <scope>NUCLEOTIDE SEQUENCE [LARGE SCALE GENOMIC DNA]</scope>
    <source>
        <strain evidence="4 5">DSM 2910</strain>
    </source>
</reference>
<dbReference type="GO" id="GO:0046872">
    <property type="term" value="F:metal ion binding"/>
    <property type="evidence" value="ECO:0007669"/>
    <property type="project" value="UniProtKB-KW"/>
</dbReference>
<protein>
    <submittedName>
        <fullName evidence="4">Hydrolase TatD</fullName>
    </submittedName>
</protein>
<feature type="binding site" evidence="3">
    <location>
        <position position="8"/>
    </location>
    <ligand>
        <name>a divalent metal cation</name>
        <dbReference type="ChEBI" id="CHEBI:60240"/>
        <label>1</label>
    </ligand>
</feature>
<evidence type="ECO:0000313" key="5">
    <source>
        <dbReference type="Proteomes" id="UP000092971"/>
    </source>
</evidence>
<evidence type="ECO:0000256" key="2">
    <source>
        <dbReference type="ARBA" id="ARBA00022801"/>
    </source>
</evidence>
<dbReference type="FunFam" id="3.20.20.140:FF:000005">
    <property type="entry name" value="TatD family hydrolase"/>
    <property type="match status" value="1"/>
</dbReference>
<evidence type="ECO:0000256" key="3">
    <source>
        <dbReference type="PIRSR" id="PIRSR005902-1"/>
    </source>
</evidence>
<dbReference type="SUPFAM" id="SSF51556">
    <property type="entry name" value="Metallo-dependent hydrolases"/>
    <property type="match status" value="1"/>
</dbReference>
<sequence>MIVDSHAHYDDEQFDTDRDEVLNSIRQQGVVRVVNPSSNLESARKCIELSEKYDILYCAVGIHPHDANEFSKNALESVRKLASFKKVVAIGEIGLDYHYNFSPPELQKECFAAHIQLAFELKLPVIIHDREAHRDTLDIIRAERGYMAGGVFHCFSGSVEMAKEVLDLGFYIALGGAVTFKNAKKPVEVAGYVPLDRLLVETDSPYMAPVPYRGKRNNSGYLHEIIRKISEIRNEDFDVIAETTAKNANILFGLGL</sequence>
<dbReference type="PROSITE" id="PS01091">
    <property type="entry name" value="TATD_3"/>
    <property type="match status" value="1"/>
</dbReference>
<dbReference type="PANTHER" id="PTHR46124">
    <property type="entry name" value="D-AMINOACYL-TRNA DEACYLASE"/>
    <property type="match status" value="1"/>
</dbReference>
<dbReference type="InterPro" id="IPR018228">
    <property type="entry name" value="DNase_TatD-rel_CS"/>
</dbReference>
<dbReference type="PANTHER" id="PTHR46124:SF2">
    <property type="entry name" value="D-AMINOACYL-TRNA DEACYLASE"/>
    <property type="match status" value="1"/>
</dbReference>
<dbReference type="GO" id="GO:0016788">
    <property type="term" value="F:hydrolase activity, acting on ester bonds"/>
    <property type="evidence" value="ECO:0007669"/>
    <property type="project" value="InterPro"/>
</dbReference>
<evidence type="ECO:0000313" key="4">
    <source>
        <dbReference type="EMBL" id="ANW99531.1"/>
    </source>
</evidence>
<evidence type="ECO:0000256" key="1">
    <source>
        <dbReference type="ARBA" id="ARBA00022723"/>
    </source>
</evidence>
<feature type="binding site" evidence="3">
    <location>
        <position position="153"/>
    </location>
    <ligand>
        <name>a divalent metal cation</name>
        <dbReference type="ChEBI" id="CHEBI:60240"/>
        <label>2</label>
    </ligand>
</feature>
<organism evidence="4 5">
    <name type="scientific">Thermoclostridium stercorarium subsp. thermolacticum DSM 2910</name>
    <dbReference type="NCBI Taxonomy" id="1121336"/>
    <lineage>
        <taxon>Bacteria</taxon>
        <taxon>Bacillati</taxon>
        <taxon>Bacillota</taxon>
        <taxon>Clostridia</taxon>
        <taxon>Eubacteriales</taxon>
        <taxon>Oscillospiraceae</taxon>
        <taxon>Thermoclostridium</taxon>
    </lineage>
</organism>
<dbReference type="OrthoDB" id="9810005at2"/>